<sequence length="128" mass="14939">MNLRPSSFDKGCTRTAYVCRNLQTTFRCKTKLMEDPNSCHRKDILYKTSPVMLTYCNWARLTKIKGWLGETSAQMNPRPITIYKGQLGARLLISYTIIFAKLRWLHETEHNVESRYKYDGAEKLVSNL</sequence>
<evidence type="ECO:0000313" key="1">
    <source>
        <dbReference type="EMBL" id="CAI6341071.1"/>
    </source>
</evidence>
<comment type="caution">
    <text evidence="1">The sequence shown here is derived from an EMBL/GenBank/DDBJ whole genome shotgun (WGS) entry which is preliminary data.</text>
</comment>
<evidence type="ECO:0000313" key="2">
    <source>
        <dbReference type="Proteomes" id="UP001152607"/>
    </source>
</evidence>
<gene>
    <name evidence="1" type="ORF">PDIGIT_LOCUS14261</name>
</gene>
<name>A0A9W4URM5_9PLEO</name>
<reference evidence="1" key="1">
    <citation type="submission" date="2023-01" db="EMBL/GenBank/DDBJ databases">
        <authorList>
            <person name="Van Ghelder C."/>
            <person name="Rancurel C."/>
        </authorList>
    </citation>
    <scope>NUCLEOTIDE SEQUENCE</scope>
    <source>
        <strain evidence="1">CNCM I-4278</strain>
    </source>
</reference>
<dbReference type="AlphaFoldDB" id="A0A9W4URM5"/>
<dbReference type="EMBL" id="CAOQHR010000011">
    <property type="protein sequence ID" value="CAI6341071.1"/>
    <property type="molecule type" value="Genomic_DNA"/>
</dbReference>
<proteinExistence type="predicted"/>
<accession>A0A9W4URM5</accession>
<dbReference type="Proteomes" id="UP001152607">
    <property type="component" value="Unassembled WGS sequence"/>
</dbReference>
<protein>
    <submittedName>
        <fullName evidence="1">Uncharacterized protein</fullName>
    </submittedName>
</protein>
<keyword evidence="2" id="KW-1185">Reference proteome</keyword>
<organism evidence="1 2">
    <name type="scientific">Periconia digitata</name>
    <dbReference type="NCBI Taxonomy" id="1303443"/>
    <lineage>
        <taxon>Eukaryota</taxon>
        <taxon>Fungi</taxon>
        <taxon>Dikarya</taxon>
        <taxon>Ascomycota</taxon>
        <taxon>Pezizomycotina</taxon>
        <taxon>Dothideomycetes</taxon>
        <taxon>Pleosporomycetidae</taxon>
        <taxon>Pleosporales</taxon>
        <taxon>Massarineae</taxon>
        <taxon>Periconiaceae</taxon>
        <taxon>Periconia</taxon>
    </lineage>
</organism>